<reference evidence="2 3" key="1">
    <citation type="submission" date="2018-04" db="EMBL/GenBank/DDBJ databases">
        <title>The genome sequence of Caulobacter sp. 744.</title>
        <authorList>
            <person name="Gao J."/>
            <person name="Sun J."/>
        </authorList>
    </citation>
    <scope>NUCLEOTIDE SEQUENCE [LARGE SCALE GENOMIC DNA]</scope>
    <source>
        <strain evidence="2 3">774</strain>
    </source>
</reference>
<keyword evidence="3" id="KW-1185">Reference proteome</keyword>
<evidence type="ECO:0000313" key="3">
    <source>
        <dbReference type="Proteomes" id="UP000245073"/>
    </source>
</evidence>
<proteinExistence type="predicted"/>
<organism evidence="2 3">
    <name type="scientific">Caulobacter endophyticus</name>
    <dbReference type="NCBI Taxonomy" id="2172652"/>
    <lineage>
        <taxon>Bacteria</taxon>
        <taxon>Pseudomonadati</taxon>
        <taxon>Pseudomonadota</taxon>
        <taxon>Alphaproteobacteria</taxon>
        <taxon>Caulobacterales</taxon>
        <taxon>Caulobacteraceae</taxon>
        <taxon>Caulobacter</taxon>
    </lineage>
</organism>
<accession>A0A2T9JU35</accession>
<sequence>MTDYPALTPARHRVRAKAELDGAAAGAREAYTHLKAGAEELIEGGRDHFADAREVAQAKVREKPLLALTASLGVGILLGLLLRGPRTVYVRVPG</sequence>
<evidence type="ECO:0000256" key="1">
    <source>
        <dbReference type="SAM" id="Phobius"/>
    </source>
</evidence>
<feature type="transmembrane region" description="Helical" evidence="1">
    <location>
        <begin position="65"/>
        <end position="82"/>
    </location>
</feature>
<keyword evidence="1" id="KW-0472">Membrane</keyword>
<name>A0A2T9JU35_9CAUL</name>
<dbReference type="EMBL" id="QDKQ01000053">
    <property type="protein sequence ID" value="PVM87186.1"/>
    <property type="molecule type" value="Genomic_DNA"/>
</dbReference>
<dbReference type="AlphaFoldDB" id="A0A2T9JU35"/>
<dbReference type="RefSeq" id="WP_109101653.1">
    <property type="nucleotide sequence ID" value="NZ_QDKQ01000053.1"/>
</dbReference>
<comment type="caution">
    <text evidence="2">The sequence shown here is derived from an EMBL/GenBank/DDBJ whole genome shotgun (WGS) entry which is preliminary data.</text>
</comment>
<dbReference type="Proteomes" id="UP000245073">
    <property type="component" value="Unassembled WGS sequence"/>
</dbReference>
<evidence type="ECO:0000313" key="2">
    <source>
        <dbReference type="EMBL" id="PVM87186.1"/>
    </source>
</evidence>
<keyword evidence="1" id="KW-1133">Transmembrane helix</keyword>
<gene>
    <name evidence="2" type="ORF">DDF67_14880</name>
</gene>
<evidence type="ECO:0008006" key="4">
    <source>
        <dbReference type="Google" id="ProtNLM"/>
    </source>
</evidence>
<keyword evidence="1" id="KW-0812">Transmembrane</keyword>
<protein>
    <recommendedName>
        <fullName evidence="4">DUF883 domain-containing protein</fullName>
    </recommendedName>
</protein>